<dbReference type="Pfam" id="PF11751">
    <property type="entry name" value="PorP_SprF"/>
    <property type="match status" value="1"/>
</dbReference>
<comment type="caution">
    <text evidence="1">The sequence shown here is derived from an EMBL/GenBank/DDBJ whole genome shotgun (WGS) entry which is preliminary data.</text>
</comment>
<proteinExistence type="predicted"/>
<organism evidence="1">
    <name type="scientific">bioreactor metagenome</name>
    <dbReference type="NCBI Taxonomy" id="1076179"/>
    <lineage>
        <taxon>unclassified sequences</taxon>
        <taxon>metagenomes</taxon>
        <taxon>ecological metagenomes</taxon>
    </lineage>
</organism>
<accession>A0A644U256</accession>
<dbReference type="EMBL" id="VSSQ01000072">
    <property type="protein sequence ID" value="MPL73343.1"/>
    <property type="molecule type" value="Genomic_DNA"/>
</dbReference>
<evidence type="ECO:0000313" key="1">
    <source>
        <dbReference type="EMBL" id="MPL73343.1"/>
    </source>
</evidence>
<dbReference type="AlphaFoldDB" id="A0A644U256"/>
<evidence type="ECO:0008006" key="2">
    <source>
        <dbReference type="Google" id="ProtNLM"/>
    </source>
</evidence>
<sequence>MKKIILFTLIAFMALVGELKAQDPHFSQFYANPLYVNPAFAGSNVCPRLGFTVRDQWPSLGAFQTATVSYDQYVDFLSGGVGAIILGDKAGDAFRSTSFSLMYSLRLKLTRKINMNLALQASVANRSLDFQGLTFADMIDPRYGFIYSTQAQVPPSLSNTFVDFAAGTVVYGENWYGGAAFAHLTQPDDGFVSYNRLPLKITIHGGAKLNISRDKRRTNAFFGAPIISPNIIYNMQGQFHDLNYGLYLDWSPFIVGAWFRQGFNNPDAFVFMAGVQHGMFKIGYSYDITVSSLSNVSGGAHELSLGVQFNCPEKRKKLKSIDCPTF</sequence>
<dbReference type="NCBIfam" id="TIGR03519">
    <property type="entry name" value="T9SS_PorP_fam"/>
    <property type="match status" value="1"/>
</dbReference>
<dbReference type="InterPro" id="IPR019861">
    <property type="entry name" value="PorP/SprF_Bacteroidetes"/>
</dbReference>
<name>A0A644U256_9ZZZZ</name>
<reference evidence="1" key="1">
    <citation type="submission" date="2019-08" db="EMBL/GenBank/DDBJ databases">
        <authorList>
            <person name="Kucharzyk K."/>
            <person name="Murdoch R.W."/>
            <person name="Higgins S."/>
            <person name="Loffler F."/>
        </authorList>
    </citation>
    <scope>NUCLEOTIDE SEQUENCE</scope>
</reference>
<protein>
    <recommendedName>
        <fullName evidence="2">Type IX secretion system membrane protein PorP/SprF</fullName>
    </recommendedName>
</protein>
<gene>
    <name evidence="1" type="ORF">SDC9_19142</name>
</gene>